<dbReference type="Gene3D" id="3.30.420.130">
    <property type="entry name" value="Dinitrogenase iron-molybdenum cofactor biosynthesis domain"/>
    <property type="match status" value="1"/>
</dbReference>
<protein>
    <submittedName>
        <fullName evidence="2">Transcriptional regulator, ArsR family/dinitrogenase iron-molybdenum cofactor family protein</fullName>
    </submittedName>
</protein>
<dbReference type="EMBL" id="CP000246">
    <property type="protein sequence ID" value="ABG84007.1"/>
    <property type="molecule type" value="Genomic_DNA"/>
</dbReference>
<dbReference type="eggNOG" id="COG1433">
    <property type="taxonomic scope" value="Bacteria"/>
</dbReference>
<dbReference type="eggNOG" id="COG0640">
    <property type="taxonomic scope" value="Bacteria"/>
</dbReference>
<dbReference type="InterPro" id="IPR036105">
    <property type="entry name" value="DiNase_FeMo-co_biosyn_sf"/>
</dbReference>
<reference evidence="2 3" key="1">
    <citation type="journal article" date="2006" name="Genome Res.">
        <title>Skewed genomic variability in strains of the toxigenic bacterial pathogen, Clostridium perfringens.</title>
        <authorList>
            <person name="Myers G.S."/>
            <person name="Rasko D.A."/>
            <person name="Cheung J.K."/>
            <person name="Ravel J."/>
            <person name="Seshadri R."/>
            <person name="Deboy R.T."/>
            <person name="Ren Q."/>
            <person name="Varga J."/>
            <person name="Awad M.M."/>
            <person name="Brinkac L.M."/>
            <person name="Daugherty S.C."/>
            <person name="Haft D.H."/>
            <person name="Dodson R.J."/>
            <person name="Madupu R."/>
            <person name="Nelson W.C."/>
            <person name="Rosovitz M.J."/>
            <person name="Sullivan S.A."/>
            <person name="Khouri H."/>
            <person name="Dimitrov G.I."/>
            <person name="Watkins K.L."/>
            <person name="Mulligan S."/>
            <person name="Benton J."/>
            <person name="Radune D."/>
            <person name="Fisher D.J."/>
            <person name="Atkins H.S."/>
            <person name="Hiscox T."/>
            <person name="Jost B.H."/>
            <person name="Billington S.J."/>
            <person name="Songer J.G."/>
            <person name="McClane B.A."/>
            <person name="Titball R.W."/>
            <person name="Rood J.I."/>
            <person name="Melville S.B."/>
            <person name="Paulsen I.T."/>
        </authorList>
    </citation>
    <scope>NUCLEOTIDE SEQUENCE [LARGE SCALE GENOMIC DNA]</scope>
    <source>
        <strain evidence="3">ATCC 13124 / DSM 756 / JCM 1290 / NCIMB 6125 / NCTC 8237 / S 107 / Type A</strain>
    </source>
</reference>
<name>A0A0H2YSN1_CLOP1</name>
<evidence type="ECO:0000313" key="2">
    <source>
        <dbReference type="EMBL" id="ABG84007.1"/>
    </source>
</evidence>
<proteinExistence type="predicted"/>
<dbReference type="STRING" id="195103.CPF_1286"/>
<dbReference type="HOGENOM" id="CLU_1136509_0_0_9"/>
<dbReference type="PANTHER" id="PTHR33937:SF2">
    <property type="entry name" value="DINITROGENASE IRON-MOLYBDENUM COFACTOR BIOSYNTHESIS DOMAIN-CONTAINING PROTEIN"/>
    <property type="match status" value="1"/>
</dbReference>
<dbReference type="NCBIfam" id="NF033788">
    <property type="entry name" value="HTH_metalloreg"/>
    <property type="match status" value="1"/>
</dbReference>
<dbReference type="GeneID" id="93003460"/>
<dbReference type="Pfam" id="PF01022">
    <property type="entry name" value="HTH_5"/>
    <property type="match status" value="1"/>
</dbReference>
<dbReference type="InterPro" id="IPR051840">
    <property type="entry name" value="NifX/NifY_domain"/>
</dbReference>
<dbReference type="InterPro" id="IPR036388">
    <property type="entry name" value="WH-like_DNA-bd_sf"/>
</dbReference>
<evidence type="ECO:0000313" key="3">
    <source>
        <dbReference type="Proteomes" id="UP000001823"/>
    </source>
</evidence>
<keyword evidence="3" id="KW-1185">Reference proteome</keyword>
<feature type="domain" description="HTH arsR-type" evidence="1">
    <location>
        <begin position="1"/>
        <end position="93"/>
    </location>
</feature>
<dbReference type="InterPro" id="IPR033913">
    <property type="entry name" value="MTH1175_dom"/>
</dbReference>
<dbReference type="PRINTS" id="PR00778">
    <property type="entry name" value="HTHARSR"/>
</dbReference>
<dbReference type="AlphaFoldDB" id="A0A0H2YSN1"/>
<organism evidence="2 3">
    <name type="scientific">Clostridium perfringens (strain ATCC 13124 / DSM 756 / JCM 1290 / NCIMB 6125 / NCTC 8237 / Type A)</name>
    <dbReference type="NCBI Taxonomy" id="195103"/>
    <lineage>
        <taxon>Bacteria</taxon>
        <taxon>Bacillati</taxon>
        <taxon>Bacillota</taxon>
        <taxon>Clostridia</taxon>
        <taxon>Eubacteriales</taxon>
        <taxon>Clostridiaceae</taxon>
        <taxon>Clostridium</taxon>
    </lineage>
</organism>
<dbReference type="SMART" id="SM00418">
    <property type="entry name" value="HTH_ARSR"/>
    <property type="match status" value="1"/>
</dbReference>
<accession>A0A0H2YSN1</accession>
<dbReference type="PaxDb" id="195103-CPF_1286"/>
<dbReference type="InterPro" id="IPR036390">
    <property type="entry name" value="WH_DNA-bd_sf"/>
</dbReference>
<gene>
    <name evidence="2" type="ordered locus">CPF_1286</name>
</gene>
<dbReference type="Proteomes" id="UP000001823">
    <property type="component" value="Chromosome"/>
</dbReference>
<dbReference type="InterPro" id="IPR011991">
    <property type="entry name" value="ArsR-like_HTH"/>
</dbReference>
<dbReference type="CDD" id="cd00090">
    <property type="entry name" value="HTH_ARSR"/>
    <property type="match status" value="1"/>
</dbReference>
<dbReference type="PROSITE" id="PS50987">
    <property type="entry name" value="HTH_ARSR_2"/>
    <property type="match status" value="1"/>
</dbReference>
<dbReference type="Pfam" id="PF02579">
    <property type="entry name" value="Nitro_FeMo-Co"/>
    <property type="match status" value="1"/>
</dbReference>
<dbReference type="SUPFAM" id="SSF46785">
    <property type="entry name" value="Winged helix' DNA-binding domain"/>
    <property type="match status" value="1"/>
</dbReference>
<dbReference type="CDD" id="cd00851">
    <property type="entry name" value="MTH1175"/>
    <property type="match status" value="1"/>
</dbReference>
<sequence>MEDKIKIFKALGDETRINILHLINKRSMCAKGIARELSISESAVSQQIKILKDANLVIGYKIGYHIVYDLNIEQLESINILINYIVNNDNNIKTKENIYEKCNKICKHAKCINNKNLKEENIMRICFPVKNNEGVKSVPYGHFGTAPTFVICDLEKDEVTTVGNGDLGHEHGKCQPIKALSGEVVDAVVVGGIGAGAISKLNSMGIKVYKAIEGDIEANLEALKKGELKEFSSTHTCNHDGCSH</sequence>
<dbReference type="PANTHER" id="PTHR33937">
    <property type="entry name" value="IRON-MOLYBDENUM PROTEIN-RELATED-RELATED"/>
    <property type="match status" value="1"/>
</dbReference>
<dbReference type="InterPro" id="IPR003731">
    <property type="entry name" value="Di-Nase_FeMo-co_biosynth"/>
</dbReference>
<dbReference type="InterPro" id="IPR001845">
    <property type="entry name" value="HTH_ArsR_DNA-bd_dom"/>
</dbReference>
<evidence type="ECO:0000259" key="1">
    <source>
        <dbReference type="PROSITE" id="PS50987"/>
    </source>
</evidence>
<dbReference type="SUPFAM" id="SSF53146">
    <property type="entry name" value="Nitrogenase accessory factor-like"/>
    <property type="match status" value="1"/>
</dbReference>
<dbReference type="Gene3D" id="1.10.10.10">
    <property type="entry name" value="Winged helix-like DNA-binding domain superfamily/Winged helix DNA-binding domain"/>
    <property type="match status" value="1"/>
</dbReference>
<dbReference type="GO" id="GO:0003700">
    <property type="term" value="F:DNA-binding transcription factor activity"/>
    <property type="evidence" value="ECO:0007669"/>
    <property type="project" value="InterPro"/>
</dbReference>
<dbReference type="KEGG" id="cpf:CPF_1286"/>
<dbReference type="RefSeq" id="WP_011590650.1">
    <property type="nucleotide sequence ID" value="NC_008261.1"/>
</dbReference>